<protein>
    <submittedName>
        <fullName evidence="1">Uncharacterized protein</fullName>
    </submittedName>
</protein>
<name>A0A1G5LEF4_9BACL</name>
<accession>A0A1G5LEF4</accession>
<sequence length="53" mass="6330">MCQLDILVHFFFSDHLQNGSFWFTDETVSHIIYVTKFHVMKHEEGIMPWKTAS</sequence>
<reference evidence="2" key="1">
    <citation type="submission" date="2016-10" db="EMBL/GenBank/DDBJ databases">
        <authorList>
            <person name="Varghese N."/>
            <person name="Submissions S."/>
        </authorList>
    </citation>
    <scope>NUCLEOTIDE SEQUENCE [LARGE SCALE GENOMIC DNA]</scope>
    <source>
        <strain evidence="2">BL9</strain>
    </source>
</reference>
<evidence type="ECO:0000313" key="2">
    <source>
        <dbReference type="Proteomes" id="UP000198538"/>
    </source>
</evidence>
<organism evidence="1 2">
    <name type="scientific">Paenibacillus polysaccharolyticus</name>
    <dbReference type="NCBI Taxonomy" id="582692"/>
    <lineage>
        <taxon>Bacteria</taxon>
        <taxon>Bacillati</taxon>
        <taxon>Bacillota</taxon>
        <taxon>Bacilli</taxon>
        <taxon>Bacillales</taxon>
        <taxon>Paenibacillaceae</taxon>
        <taxon>Paenibacillus</taxon>
    </lineage>
</organism>
<evidence type="ECO:0000313" key="1">
    <source>
        <dbReference type="EMBL" id="SCZ11014.1"/>
    </source>
</evidence>
<gene>
    <name evidence="1" type="ORF">SAMN05720606_12457</name>
</gene>
<dbReference type="Proteomes" id="UP000198538">
    <property type="component" value="Unassembled WGS sequence"/>
</dbReference>
<proteinExistence type="predicted"/>
<dbReference type="EMBL" id="FMVM01000024">
    <property type="protein sequence ID" value="SCZ11014.1"/>
    <property type="molecule type" value="Genomic_DNA"/>
</dbReference>
<dbReference type="STRING" id="582692.SAMN05720606_12457"/>
<keyword evidence="2" id="KW-1185">Reference proteome</keyword>
<dbReference type="AlphaFoldDB" id="A0A1G5LEF4"/>